<comment type="caution">
    <text evidence="1">The sequence shown here is derived from an EMBL/GenBank/DDBJ whole genome shotgun (WGS) entry which is preliminary data.</text>
</comment>
<evidence type="ECO:0008006" key="2">
    <source>
        <dbReference type="Google" id="ProtNLM"/>
    </source>
</evidence>
<gene>
    <name evidence="1" type="ORF">Tci_003737</name>
</gene>
<evidence type="ECO:0000313" key="1">
    <source>
        <dbReference type="EMBL" id="GEU31759.1"/>
    </source>
</evidence>
<name>A0A6L2J405_TANCI</name>
<accession>A0A6L2J405</accession>
<organism evidence="1">
    <name type="scientific">Tanacetum cinerariifolium</name>
    <name type="common">Dalmatian daisy</name>
    <name type="synonym">Chrysanthemum cinerariifolium</name>
    <dbReference type="NCBI Taxonomy" id="118510"/>
    <lineage>
        <taxon>Eukaryota</taxon>
        <taxon>Viridiplantae</taxon>
        <taxon>Streptophyta</taxon>
        <taxon>Embryophyta</taxon>
        <taxon>Tracheophyta</taxon>
        <taxon>Spermatophyta</taxon>
        <taxon>Magnoliopsida</taxon>
        <taxon>eudicotyledons</taxon>
        <taxon>Gunneridae</taxon>
        <taxon>Pentapetalae</taxon>
        <taxon>asterids</taxon>
        <taxon>campanulids</taxon>
        <taxon>Asterales</taxon>
        <taxon>Asteraceae</taxon>
        <taxon>Asteroideae</taxon>
        <taxon>Anthemideae</taxon>
        <taxon>Anthemidinae</taxon>
        <taxon>Tanacetum</taxon>
    </lineage>
</organism>
<sequence length="252" mass="28859">MFSPNHPTSNTKDAFSSNFPDYTTASLGNISPDPLDNLSKYLLASPAISPFHNMQAYNAANKPSISSPDPITPPVILTPSPVLPPSPLFDPRRFFVLEELLPPKKQIHPSSSSSTTLSNSSRKQSCILVPQSSSTYTPTPPLIYELGKSSIKMCVRHHEKQVESILRYIEELSFHYIEKMEEKLVNGWIIIPRDFDKVKTKLKEARTPIRELQKKRTRQRDKYSLIYFMISDLEMTLEDIQDRHQLYVKNHM</sequence>
<protein>
    <recommendedName>
        <fullName evidence="2">Reverse transcriptase domain-containing protein</fullName>
    </recommendedName>
</protein>
<dbReference type="AlphaFoldDB" id="A0A6L2J405"/>
<dbReference type="EMBL" id="BKCJ010000283">
    <property type="protein sequence ID" value="GEU31759.1"/>
    <property type="molecule type" value="Genomic_DNA"/>
</dbReference>
<proteinExistence type="predicted"/>
<reference evidence="1" key="1">
    <citation type="journal article" date="2019" name="Sci. Rep.">
        <title>Draft genome of Tanacetum cinerariifolium, the natural source of mosquito coil.</title>
        <authorList>
            <person name="Yamashiro T."/>
            <person name="Shiraishi A."/>
            <person name="Satake H."/>
            <person name="Nakayama K."/>
        </authorList>
    </citation>
    <scope>NUCLEOTIDE SEQUENCE</scope>
</reference>